<evidence type="ECO:0000313" key="2">
    <source>
        <dbReference type="EMBL" id="MCC2177792.1"/>
    </source>
</evidence>
<dbReference type="Pfam" id="PF13240">
    <property type="entry name" value="Zn_Ribbon_1"/>
    <property type="match status" value="1"/>
</dbReference>
<organism evidence="2 3">
    <name type="scientific">Agathobaculum butyriciproducens</name>
    <dbReference type="NCBI Taxonomy" id="1628085"/>
    <lineage>
        <taxon>Bacteria</taxon>
        <taxon>Bacillati</taxon>
        <taxon>Bacillota</taxon>
        <taxon>Clostridia</taxon>
        <taxon>Eubacteriales</taxon>
        <taxon>Butyricicoccaceae</taxon>
        <taxon>Agathobaculum</taxon>
    </lineage>
</organism>
<dbReference type="Proteomes" id="UP001298753">
    <property type="component" value="Unassembled WGS sequence"/>
</dbReference>
<proteinExistence type="predicted"/>
<feature type="domain" description="Zinc-ribbon" evidence="1">
    <location>
        <begin position="2"/>
        <end position="24"/>
    </location>
</feature>
<reference evidence="2 3" key="1">
    <citation type="submission" date="2021-10" db="EMBL/GenBank/DDBJ databases">
        <title>Anaerobic single-cell dispensing facilitates the cultivation of human gut bacteria.</title>
        <authorList>
            <person name="Afrizal A."/>
        </authorList>
    </citation>
    <scope>NUCLEOTIDE SEQUENCE [LARGE SCALE GENOMIC DNA]</scope>
    <source>
        <strain evidence="2 3">CLA-AA-H270</strain>
    </source>
</reference>
<evidence type="ECO:0000259" key="1">
    <source>
        <dbReference type="Pfam" id="PF13240"/>
    </source>
</evidence>
<keyword evidence="3" id="KW-1185">Reference proteome</keyword>
<dbReference type="RefSeq" id="WP_202183584.1">
    <property type="nucleotide sequence ID" value="NZ_DBGBNA010000176.1"/>
</dbReference>
<gene>
    <name evidence="2" type="ORF">LKD22_11780</name>
</gene>
<accession>A0AAW4VXY0</accession>
<comment type="caution">
    <text evidence="2">The sequence shown here is derived from an EMBL/GenBank/DDBJ whole genome shotgun (WGS) entry which is preliminary data.</text>
</comment>
<name>A0AAW4VXY0_9FIRM</name>
<sequence>MFCMNCGTQLPDGAKFCMNCGTKVGEVGAGAVPAGKKYPSYAMLYPDSMAYLESPAYQRERGLMKQSELGATPYAGFDFTNYVSLDDGTMVGFVFGHTARYRAAEDFGYNLYRLNPDGTAVFLNAGCRRGGSELYVQDGKAHWTVNGETFSASI</sequence>
<dbReference type="AlphaFoldDB" id="A0AAW4VXY0"/>
<dbReference type="EMBL" id="JAJEPX010000055">
    <property type="protein sequence ID" value="MCC2177792.1"/>
    <property type="molecule type" value="Genomic_DNA"/>
</dbReference>
<dbReference type="InterPro" id="IPR026870">
    <property type="entry name" value="Zinc_ribbon_dom"/>
</dbReference>
<dbReference type="Gene3D" id="4.10.1060.50">
    <property type="match status" value="1"/>
</dbReference>
<protein>
    <submittedName>
        <fullName evidence="2">Zinc ribbon domain-containing protein</fullName>
    </submittedName>
</protein>
<evidence type="ECO:0000313" key="3">
    <source>
        <dbReference type="Proteomes" id="UP001298753"/>
    </source>
</evidence>
<dbReference type="GeneID" id="98661109"/>
<dbReference type="InterPro" id="IPR038587">
    <property type="entry name" value="Ribosomal_eL40_sf"/>
</dbReference>